<dbReference type="NCBIfam" id="TIGR02665">
    <property type="entry name" value="molyb_mobA"/>
    <property type="match status" value="1"/>
</dbReference>
<comment type="catalytic activity">
    <reaction evidence="8">
        <text>Mo-molybdopterin + GTP + H(+) = Mo-molybdopterin guanine dinucleotide + diphosphate</text>
        <dbReference type="Rhea" id="RHEA:34243"/>
        <dbReference type="ChEBI" id="CHEBI:15378"/>
        <dbReference type="ChEBI" id="CHEBI:33019"/>
        <dbReference type="ChEBI" id="CHEBI:37565"/>
        <dbReference type="ChEBI" id="CHEBI:71302"/>
        <dbReference type="ChEBI" id="CHEBI:71310"/>
        <dbReference type="EC" id="2.7.7.77"/>
    </reaction>
</comment>
<name>A0A6S7A3X2_9BURK</name>
<dbReference type="Pfam" id="PF12804">
    <property type="entry name" value="NTP_transf_3"/>
    <property type="match status" value="1"/>
</dbReference>
<keyword evidence="5 8" id="KW-0460">Magnesium</keyword>
<keyword evidence="10" id="KW-0548">Nucleotidyltransferase</keyword>
<evidence type="ECO:0000256" key="8">
    <source>
        <dbReference type="HAMAP-Rule" id="MF_00316"/>
    </source>
</evidence>
<evidence type="ECO:0000256" key="7">
    <source>
        <dbReference type="ARBA" id="ARBA00023150"/>
    </source>
</evidence>
<accession>A0A6S7A3X2</accession>
<dbReference type="GO" id="GO:0046872">
    <property type="term" value="F:metal ion binding"/>
    <property type="evidence" value="ECO:0007669"/>
    <property type="project" value="UniProtKB-KW"/>
</dbReference>
<comment type="domain">
    <text evidence="8">The N-terminal domain determines nucleotide recognition and specific binding, while the C-terminal domain determines the specific binding to the target protein.</text>
</comment>
<comment type="subcellular location">
    <subcellularLocation>
        <location evidence="8">Cytoplasm</location>
    </subcellularLocation>
</comment>
<gene>
    <name evidence="8 10" type="primary">mobA</name>
    <name evidence="10" type="ORF">LMG3441_02762</name>
</gene>
<comment type="function">
    <text evidence="8">Transfers a GMP moiety from GTP to Mo-molybdopterin (Mo-MPT) cofactor (Moco or molybdenum cofactor) to form Mo-molybdopterin guanine dinucleotide (Mo-MGD) cofactor.</text>
</comment>
<keyword evidence="2 8" id="KW-0808">Transferase</keyword>
<dbReference type="SUPFAM" id="SSF53448">
    <property type="entry name" value="Nucleotide-diphospho-sugar transferases"/>
    <property type="match status" value="1"/>
</dbReference>
<dbReference type="Proteomes" id="UP000494269">
    <property type="component" value="Unassembled WGS sequence"/>
</dbReference>
<feature type="binding site" evidence="8">
    <location>
        <begin position="16"/>
        <end position="18"/>
    </location>
    <ligand>
        <name>GTP</name>
        <dbReference type="ChEBI" id="CHEBI:37565"/>
    </ligand>
</feature>
<comment type="similarity">
    <text evidence="8">Belongs to the MobA family.</text>
</comment>
<dbReference type="InterPro" id="IPR029044">
    <property type="entry name" value="Nucleotide-diphossugar_trans"/>
</dbReference>
<evidence type="ECO:0000256" key="2">
    <source>
        <dbReference type="ARBA" id="ARBA00022679"/>
    </source>
</evidence>
<dbReference type="CDD" id="cd02503">
    <property type="entry name" value="MobA"/>
    <property type="match status" value="1"/>
</dbReference>
<organism evidence="10 11">
    <name type="scientific">Achromobacter kerstersii</name>
    <dbReference type="NCBI Taxonomy" id="1353890"/>
    <lineage>
        <taxon>Bacteria</taxon>
        <taxon>Pseudomonadati</taxon>
        <taxon>Pseudomonadota</taxon>
        <taxon>Betaproteobacteria</taxon>
        <taxon>Burkholderiales</taxon>
        <taxon>Alcaligenaceae</taxon>
        <taxon>Achromobacter</taxon>
    </lineage>
</organism>
<evidence type="ECO:0000313" key="11">
    <source>
        <dbReference type="Proteomes" id="UP000494269"/>
    </source>
</evidence>
<proteinExistence type="inferred from homology"/>
<dbReference type="PANTHER" id="PTHR19136">
    <property type="entry name" value="MOLYBDENUM COFACTOR GUANYLYLTRANSFERASE"/>
    <property type="match status" value="1"/>
</dbReference>
<evidence type="ECO:0000256" key="3">
    <source>
        <dbReference type="ARBA" id="ARBA00022723"/>
    </source>
</evidence>
<keyword evidence="11" id="KW-1185">Reference proteome</keyword>
<feature type="binding site" evidence="8">
    <location>
        <position position="110"/>
    </location>
    <ligand>
        <name>GTP</name>
        <dbReference type="ChEBI" id="CHEBI:37565"/>
    </ligand>
</feature>
<comment type="cofactor">
    <cofactor evidence="8">
        <name>Mg(2+)</name>
        <dbReference type="ChEBI" id="CHEBI:18420"/>
    </cofactor>
</comment>
<dbReference type="RefSeq" id="WP_276529730.1">
    <property type="nucleotide sequence ID" value="NZ_CADIJQ010000004.1"/>
</dbReference>
<dbReference type="EC" id="2.7.7.77" evidence="8"/>
<dbReference type="GO" id="GO:0005737">
    <property type="term" value="C:cytoplasm"/>
    <property type="evidence" value="ECO:0007669"/>
    <property type="project" value="UniProtKB-SubCell"/>
</dbReference>
<dbReference type="Gene3D" id="3.90.550.10">
    <property type="entry name" value="Spore Coat Polysaccharide Biosynthesis Protein SpsA, Chain A"/>
    <property type="match status" value="1"/>
</dbReference>
<keyword evidence="4 8" id="KW-0547">Nucleotide-binding</keyword>
<protein>
    <recommendedName>
        <fullName evidence="8">Molybdenum cofactor guanylyltransferase</fullName>
        <shortName evidence="8">MoCo guanylyltransferase</shortName>
        <ecNumber evidence="8">2.7.7.77</ecNumber>
    </recommendedName>
    <alternativeName>
        <fullName evidence="8">GTP:molybdopterin guanylyltransferase</fullName>
    </alternativeName>
    <alternativeName>
        <fullName evidence="8">Mo-MPT guanylyltransferase</fullName>
    </alternativeName>
    <alternativeName>
        <fullName evidence="8">Molybdopterin guanylyltransferase</fullName>
    </alternativeName>
    <alternativeName>
        <fullName evidence="8">Molybdopterin-guanine dinucleotide synthase</fullName>
        <shortName evidence="8">MGD synthase</shortName>
    </alternativeName>
</protein>
<evidence type="ECO:0000313" key="10">
    <source>
        <dbReference type="EMBL" id="CAB3704809.1"/>
    </source>
</evidence>
<sequence length="217" mass="22593">MADPATPHTRIAGLILAGGQGSRMQHQDKGLVELNGEPMVAHVARRLAPQVGRVIISANRHLDRYAQYGQVVADGEPELGAFQGPLVGIAAGLAAAAAEHDDWLVVTPCDTPFLPDDLAARLIAAAASADAPLAHAVAGGQQHSACMALRTTLLPALLEYLRAGDRKVGLWQARMGGVEARFDDTPDAFMNVNTAEELAAAAQYASRHATAAAPAAK</sequence>
<dbReference type="PANTHER" id="PTHR19136:SF81">
    <property type="entry name" value="MOLYBDENUM COFACTOR GUANYLYLTRANSFERASE"/>
    <property type="match status" value="1"/>
</dbReference>
<feature type="binding site" evidence="8">
    <location>
        <position position="29"/>
    </location>
    <ligand>
        <name>GTP</name>
        <dbReference type="ChEBI" id="CHEBI:37565"/>
    </ligand>
</feature>
<keyword evidence="6 8" id="KW-0342">GTP-binding</keyword>
<dbReference type="InterPro" id="IPR025877">
    <property type="entry name" value="MobA-like_NTP_Trfase"/>
</dbReference>
<evidence type="ECO:0000256" key="1">
    <source>
        <dbReference type="ARBA" id="ARBA00022490"/>
    </source>
</evidence>
<dbReference type="EMBL" id="CADIJQ010000004">
    <property type="protein sequence ID" value="CAB3704809.1"/>
    <property type="molecule type" value="Genomic_DNA"/>
</dbReference>
<evidence type="ECO:0000259" key="9">
    <source>
        <dbReference type="Pfam" id="PF12804"/>
    </source>
</evidence>
<dbReference type="GO" id="GO:0005525">
    <property type="term" value="F:GTP binding"/>
    <property type="evidence" value="ECO:0007669"/>
    <property type="project" value="UniProtKB-UniRule"/>
</dbReference>
<evidence type="ECO:0000256" key="5">
    <source>
        <dbReference type="ARBA" id="ARBA00022842"/>
    </source>
</evidence>
<dbReference type="AlphaFoldDB" id="A0A6S7A3X2"/>
<dbReference type="GO" id="GO:0061603">
    <property type="term" value="F:molybdenum cofactor guanylyltransferase activity"/>
    <property type="evidence" value="ECO:0007669"/>
    <property type="project" value="UniProtKB-EC"/>
</dbReference>
<comment type="caution">
    <text evidence="8">Lacks conserved residue(s) required for the propagation of feature annotation.</text>
</comment>
<feature type="domain" description="MobA-like NTP transferase" evidence="9">
    <location>
        <begin position="13"/>
        <end position="167"/>
    </location>
</feature>
<keyword evidence="3 8" id="KW-0479">Metal-binding</keyword>
<dbReference type="GO" id="GO:1902758">
    <property type="term" value="P:bis(molybdopterin guanine dinucleotide)molybdenum biosynthetic process"/>
    <property type="evidence" value="ECO:0007669"/>
    <property type="project" value="TreeGrafter"/>
</dbReference>
<evidence type="ECO:0000256" key="4">
    <source>
        <dbReference type="ARBA" id="ARBA00022741"/>
    </source>
</evidence>
<dbReference type="InterPro" id="IPR013482">
    <property type="entry name" value="Molybde_CF_guanTrfase"/>
</dbReference>
<keyword evidence="7 8" id="KW-0501">Molybdenum cofactor biosynthesis</keyword>
<reference evidence="10 11" key="1">
    <citation type="submission" date="2020-04" db="EMBL/GenBank/DDBJ databases">
        <authorList>
            <person name="De Canck E."/>
        </authorList>
    </citation>
    <scope>NUCLEOTIDE SEQUENCE [LARGE SCALE GENOMIC DNA]</scope>
    <source>
        <strain evidence="10 11">LMG 3441</strain>
    </source>
</reference>
<keyword evidence="1 8" id="KW-0963">Cytoplasm</keyword>
<feature type="binding site" evidence="8">
    <location>
        <position position="110"/>
    </location>
    <ligand>
        <name>Mg(2+)</name>
        <dbReference type="ChEBI" id="CHEBI:18420"/>
    </ligand>
</feature>
<dbReference type="HAMAP" id="MF_00316">
    <property type="entry name" value="MobA"/>
    <property type="match status" value="1"/>
</dbReference>
<comment type="subunit">
    <text evidence="8">Monomer.</text>
</comment>
<feature type="binding site" evidence="8">
    <location>
        <position position="74"/>
    </location>
    <ligand>
        <name>GTP</name>
        <dbReference type="ChEBI" id="CHEBI:37565"/>
    </ligand>
</feature>
<evidence type="ECO:0000256" key="6">
    <source>
        <dbReference type="ARBA" id="ARBA00023134"/>
    </source>
</evidence>